<dbReference type="SUPFAM" id="SSF103473">
    <property type="entry name" value="MFS general substrate transporter"/>
    <property type="match status" value="1"/>
</dbReference>
<dbReference type="SMART" id="SM00271">
    <property type="entry name" value="DnaJ"/>
    <property type="match status" value="1"/>
</dbReference>
<evidence type="ECO:0000313" key="4">
    <source>
        <dbReference type="Proteomes" id="UP000002505"/>
    </source>
</evidence>
<dbReference type="OrthoDB" id="166297at2"/>
<evidence type="ECO:0000313" key="3">
    <source>
        <dbReference type="EMBL" id="ACL42427.1"/>
    </source>
</evidence>
<feature type="transmembrane region" description="Helical" evidence="1">
    <location>
        <begin position="121"/>
        <end position="140"/>
    </location>
</feature>
<proteinExistence type="predicted"/>
<dbReference type="Pfam" id="PF00226">
    <property type="entry name" value="DnaJ"/>
    <property type="match status" value="1"/>
</dbReference>
<protein>
    <submittedName>
        <fullName evidence="3">Heat shock protein DnaJ domain protein</fullName>
    </submittedName>
</protein>
<keyword evidence="4" id="KW-1185">Reference proteome</keyword>
<dbReference type="PANTHER" id="PTHR44240">
    <property type="entry name" value="DNAJ DOMAIN (PROKARYOTIC HEAT SHOCK PROTEIN)-RELATED"/>
    <property type="match status" value="1"/>
</dbReference>
<keyword evidence="3" id="KW-0346">Stress response</keyword>
<dbReference type="Gene3D" id="1.10.287.110">
    <property type="entry name" value="DnaJ domain"/>
    <property type="match status" value="1"/>
</dbReference>
<dbReference type="EMBL" id="CP001342">
    <property type="protein sequence ID" value="ACL42427.1"/>
    <property type="molecule type" value="Genomic_DNA"/>
</dbReference>
<keyword evidence="1" id="KW-1133">Transmembrane helix</keyword>
<dbReference type="InterPro" id="IPR036869">
    <property type="entry name" value="J_dom_sf"/>
</dbReference>
<dbReference type="HOGENOM" id="CLU_1154531_0_0_11"/>
<reference evidence="3" key="1">
    <citation type="submission" date="2009-01" db="EMBL/GenBank/DDBJ databases">
        <title>Complete sequence of plasmid1 of Arthrobacter chlorophenolicus A6.</title>
        <authorList>
            <consortium name="US DOE Joint Genome Institute"/>
            <person name="Lucas S."/>
            <person name="Copeland A."/>
            <person name="Lapidus A."/>
            <person name="Glavina del Rio T."/>
            <person name="Tice H."/>
            <person name="Bruce D."/>
            <person name="Goodwin L."/>
            <person name="Pitluck S."/>
            <person name="Goltsman E."/>
            <person name="Clum A."/>
            <person name="Larimer F."/>
            <person name="Land M."/>
            <person name="Hauser L."/>
            <person name="Kyrpides N."/>
            <person name="Mikhailova N."/>
            <person name="Jansson J."/>
            <person name="Richardson P."/>
        </authorList>
    </citation>
    <scope>NUCLEOTIDE SEQUENCE [LARGE SCALE GENOMIC DNA]</scope>
    <source>
        <strain evidence="3">A6</strain>
        <plasmid evidence="3">pACHL01</plasmid>
    </source>
</reference>
<gene>
    <name evidence="3" type="ordered locus">Achl_4476</name>
</gene>
<dbReference type="InterPro" id="IPR036259">
    <property type="entry name" value="MFS_trans_sf"/>
</dbReference>
<dbReference type="Proteomes" id="UP000002505">
    <property type="component" value="Plasmid pACHL01"/>
</dbReference>
<keyword evidence="3" id="KW-0614">Plasmid</keyword>
<accession>B8HJ30</accession>
<feature type="transmembrane region" description="Helical" evidence="1">
    <location>
        <begin position="160"/>
        <end position="179"/>
    </location>
</feature>
<dbReference type="CDD" id="cd06257">
    <property type="entry name" value="DnaJ"/>
    <property type="match status" value="1"/>
</dbReference>
<dbReference type="KEGG" id="ach:Achl_4476"/>
<evidence type="ECO:0000259" key="2">
    <source>
        <dbReference type="PROSITE" id="PS50076"/>
    </source>
</evidence>
<feature type="transmembrane region" description="Helical" evidence="1">
    <location>
        <begin position="210"/>
        <end position="229"/>
    </location>
</feature>
<organism evidence="3 4">
    <name type="scientific">Pseudarthrobacter chlorophenolicus (strain ATCC 700700 / DSM 12829 / CIP 107037 / JCM 12360 / KCTC 9906 / NCIMB 13794 / A6)</name>
    <name type="common">Arthrobacter chlorophenolicus</name>
    <dbReference type="NCBI Taxonomy" id="452863"/>
    <lineage>
        <taxon>Bacteria</taxon>
        <taxon>Bacillati</taxon>
        <taxon>Actinomycetota</taxon>
        <taxon>Actinomycetes</taxon>
        <taxon>Micrococcales</taxon>
        <taxon>Micrococcaceae</taxon>
        <taxon>Pseudarthrobacter</taxon>
    </lineage>
</organism>
<name>B8HJ30_PSECP</name>
<dbReference type="PANTHER" id="PTHR44240:SF10">
    <property type="entry name" value="J DOMAIN-CONTAINING PROTEIN"/>
    <property type="match status" value="1"/>
</dbReference>
<dbReference type="AlphaFoldDB" id="B8HJ30"/>
<dbReference type="InterPro" id="IPR001623">
    <property type="entry name" value="DnaJ_domain"/>
</dbReference>
<geneLocation type="plasmid" evidence="3 4">
    <name>pACHL01</name>
</geneLocation>
<dbReference type="InterPro" id="IPR052276">
    <property type="entry name" value="Diphthamide-biosynth_chaperone"/>
</dbReference>
<dbReference type="PROSITE" id="PS50076">
    <property type="entry name" value="DNAJ_2"/>
    <property type="match status" value="1"/>
</dbReference>
<sequence length="240" mass="26410">MNRYEVLGIKTDATPEEIKRAYRKLAAKTHPDVAGAVMAPLFLSVQDAYETLSDPNKRAAYDREINPAPQAEAEPPPAAQWPPPQQYRQDPIYEREAYPEPEPPGPAPSHERDALLRRLKFGAIGAFFVGVGSFWVFHWIQVFQLVQPEGPIRLFATQGLPAIVYAVLWAFGTAVASMADDVGTALKMPLTCAVIAGGFAFITATWIPAAWLPVLIAGLALTSATAFLIRRSRRPSQQTW</sequence>
<feature type="transmembrane region" description="Helical" evidence="1">
    <location>
        <begin position="186"/>
        <end position="204"/>
    </location>
</feature>
<dbReference type="RefSeq" id="WP_012623444.1">
    <property type="nucleotide sequence ID" value="NC_011879.1"/>
</dbReference>
<keyword evidence="1" id="KW-0812">Transmembrane</keyword>
<dbReference type="SUPFAM" id="SSF46565">
    <property type="entry name" value="Chaperone J-domain"/>
    <property type="match status" value="1"/>
</dbReference>
<dbReference type="PRINTS" id="PR00625">
    <property type="entry name" value="JDOMAIN"/>
</dbReference>
<evidence type="ECO:0000256" key="1">
    <source>
        <dbReference type="SAM" id="Phobius"/>
    </source>
</evidence>
<keyword evidence="1" id="KW-0472">Membrane</keyword>
<feature type="domain" description="J" evidence="2">
    <location>
        <begin position="2"/>
        <end position="65"/>
    </location>
</feature>